<feature type="transmembrane region" description="Helical" evidence="7">
    <location>
        <begin position="287"/>
        <end position="313"/>
    </location>
</feature>
<gene>
    <name evidence="8" type="ORF">A3D01_05660</name>
</gene>
<dbReference type="STRING" id="1802505.A3D01_05660"/>
<comment type="caution">
    <text evidence="8">The sequence shown here is derived from an EMBL/GenBank/DDBJ whole genome shotgun (WGS) entry which is preliminary data.</text>
</comment>
<dbReference type="InterPro" id="IPR050833">
    <property type="entry name" value="Poly_Biosynth_Transport"/>
</dbReference>
<evidence type="ECO:0000313" key="9">
    <source>
        <dbReference type="Proteomes" id="UP000177169"/>
    </source>
</evidence>
<dbReference type="PANTHER" id="PTHR30250:SF10">
    <property type="entry name" value="LIPOPOLYSACCHARIDE BIOSYNTHESIS PROTEIN WZXC"/>
    <property type="match status" value="1"/>
</dbReference>
<organism evidence="8 9">
    <name type="scientific">Candidatus Woesebacteria bacterium RIFCSPHIGHO2_02_FULL_39_13</name>
    <dbReference type="NCBI Taxonomy" id="1802505"/>
    <lineage>
        <taxon>Bacteria</taxon>
        <taxon>Candidatus Woeseibacteriota</taxon>
    </lineage>
</organism>
<keyword evidence="5 7" id="KW-1133">Transmembrane helix</keyword>
<evidence type="ECO:0000256" key="4">
    <source>
        <dbReference type="ARBA" id="ARBA00022692"/>
    </source>
</evidence>
<comment type="subcellular location">
    <subcellularLocation>
        <location evidence="1">Cell membrane</location>
        <topology evidence="1">Multi-pass membrane protein</topology>
    </subcellularLocation>
</comment>
<dbReference type="Pfam" id="PF13440">
    <property type="entry name" value="Polysacc_synt_3"/>
    <property type="match status" value="1"/>
</dbReference>
<feature type="transmembrane region" description="Helical" evidence="7">
    <location>
        <begin position="352"/>
        <end position="371"/>
    </location>
</feature>
<proteinExistence type="inferred from homology"/>
<feature type="transmembrane region" description="Helical" evidence="7">
    <location>
        <begin position="319"/>
        <end position="345"/>
    </location>
</feature>
<dbReference type="Proteomes" id="UP000177169">
    <property type="component" value="Unassembled WGS sequence"/>
</dbReference>
<evidence type="ECO:0000256" key="5">
    <source>
        <dbReference type="ARBA" id="ARBA00022989"/>
    </source>
</evidence>
<feature type="transmembrane region" description="Helical" evidence="7">
    <location>
        <begin position="20"/>
        <end position="37"/>
    </location>
</feature>
<comment type="similarity">
    <text evidence="2">Belongs to the polysaccharide synthase family.</text>
</comment>
<evidence type="ECO:0000256" key="1">
    <source>
        <dbReference type="ARBA" id="ARBA00004651"/>
    </source>
</evidence>
<dbReference type="AlphaFoldDB" id="A0A1F7Z065"/>
<reference evidence="8 9" key="1">
    <citation type="journal article" date="2016" name="Nat. Commun.">
        <title>Thousands of microbial genomes shed light on interconnected biogeochemical processes in an aquifer system.</title>
        <authorList>
            <person name="Anantharaman K."/>
            <person name="Brown C.T."/>
            <person name="Hug L.A."/>
            <person name="Sharon I."/>
            <person name="Castelle C.J."/>
            <person name="Probst A.J."/>
            <person name="Thomas B.C."/>
            <person name="Singh A."/>
            <person name="Wilkins M.J."/>
            <person name="Karaoz U."/>
            <person name="Brodie E.L."/>
            <person name="Williams K.H."/>
            <person name="Hubbard S.S."/>
            <person name="Banfield J.F."/>
        </authorList>
    </citation>
    <scope>NUCLEOTIDE SEQUENCE [LARGE SCALE GENOMIC DNA]</scope>
</reference>
<dbReference type="PANTHER" id="PTHR30250">
    <property type="entry name" value="PST FAMILY PREDICTED COLANIC ACID TRANSPORTER"/>
    <property type="match status" value="1"/>
</dbReference>
<feature type="transmembrane region" description="Helical" evidence="7">
    <location>
        <begin position="112"/>
        <end position="132"/>
    </location>
</feature>
<feature type="transmembrane region" description="Helical" evidence="7">
    <location>
        <begin position="377"/>
        <end position="399"/>
    </location>
</feature>
<evidence type="ECO:0000256" key="7">
    <source>
        <dbReference type="SAM" id="Phobius"/>
    </source>
</evidence>
<keyword evidence="6 7" id="KW-0472">Membrane</keyword>
<evidence type="ECO:0000256" key="6">
    <source>
        <dbReference type="ARBA" id="ARBA00023136"/>
    </source>
</evidence>
<dbReference type="EMBL" id="MGGR01000026">
    <property type="protein sequence ID" value="OGM32982.1"/>
    <property type="molecule type" value="Genomic_DNA"/>
</dbReference>
<feature type="transmembrane region" description="Helical" evidence="7">
    <location>
        <begin position="43"/>
        <end position="67"/>
    </location>
</feature>
<evidence type="ECO:0000313" key="8">
    <source>
        <dbReference type="EMBL" id="OGM32982.1"/>
    </source>
</evidence>
<feature type="transmembrane region" description="Helical" evidence="7">
    <location>
        <begin position="144"/>
        <end position="165"/>
    </location>
</feature>
<dbReference type="GO" id="GO:0005886">
    <property type="term" value="C:plasma membrane"/>
    <property type="evidence" value="ECO:0007669"/>
    <property type="project" value="UniProtKB-SubCell"/>
</dbReference>
<evidence type="ECO:0000256" key="3">
    <source>
        <dbReference type="ARBA" id="ARBA00022475"/>
    </source>
</evidence>
<feature type="transmembrane region" description="Helical" evidence="7">
    <location>
        <begin position="171"/>
        <end position="190"/>
    </location>
</feature>
<name>A0A1F7Z065_9BACT</name>
<keyword evidence="3" id="KW-1003">Cell membrane</keyword>
<accession>A0A1F7Z065</accession>
<evidence type="ECO:0000256" key="2">
    <source>
        <dbReference type="ARBA" id="ARBA00007430"/>
    </source>
</evidence>
<sequence>MGYFKNALKGVTWMTAFRVVYRLIGIIRLSIIAHILSPHDLGVFGIATISLGFLEIVTETGINVFLIQEKKTNKYINSAWVVSIIRGILISLIIVLTAGNTSTFFNSPETRSLLYLVALVPLIRGFINPSIVKFQKYLFFNKEFFYRASVYFVESIFSISGAIILKNPLGLVLGFIGGAIYELIFTFIAVKPLPRFIIEFERIRKVIRRGIWVTLFGIFDYIYTQADNIVVGRLLGVSSLGIYQNAYKVSTLPLSEVGDIFFRVTFPVFSKFPDESDRLKRAFLKTVLVNTILIVTSGVTIFVFASSLVKLLFGSGWEAAVPVIKILSVLGIVRGIIGSTGSLLVAKRKQKYAAIAMVISAAGLLVTIIPLTIKFGIMGAGISAIIGIFSSVPFVIFYVNKTLNAKN</sequence>
<keyword evidence="4 7" id="KW-0812">Transmembrane</keyword>
<feature type="transmembrane region" description="Helical" evidence="7">
    <location>
        <begin position="79"/>
        <end position="100"/>
    </location>
</feature>
<protein>
    <submittedName>
        <fullName evidence="8">Uncharacterized protein</fullName>
    </submittedName>
</protein>